<organism evidence="2 3">
    <name type="scientific">Gaopeijia maritima</name>
    <dbReference type="NCBI Taxonomy" id="3119007"/>
    <lineage>
        <taxon>Bacteria</taxon>
        <taxon>Pseudomonadati</taxon>
        <taxon>Gemmatimonadota</taxon>
        <taxon>Longimicrobiia</taxon>
        <taxon>Gaopeijiales</taxon>
        <taxon>Gaopeijiaceae</taxon>
        <taxon>Gaopeijia</taxon>
    </lineage>
</organism>
<keyword evidence="1" id="KW-1133">Transmembrane helix</keyword>
<dbReference type="Proteomes" id="UP001484239">
    <property type="component" value="Unassembled WGS sequence"/>
</dbReference>
<proteinExistence type="predicted"/>
<evidence type="ECO:0000313" key="2">
    <source>
        <dbReference type="EMBL" id="MEK9501393.1"/>
    </source>
</evidence>
<keyword evidence="1" id="KW-0812">Transmembrane</keyword>
<keyword evidence="3" id="KW-1185">Reference proteome</keyword>
<reference evidence="2 3" key="1">
    <citation type="submission" date="2024-02" db="EMBL/GenBank/DDBJ databases">
        <title>A novel Gemmatimonadota bacterium.</title>
        <authorList>
            <person name="Du Z.-J."/>
            <person name="Ye Y.-Q."/>
        </authorList>
    </citation>
    <scope>NUCLEOTIDE SEQUENCE [LARGE SCALE GENOMIC DNA]</scope>
    <source>
        <strain evidence="2 3">DH-20</strain>
    </source>
</reference>
<evidence type="ECO:0000256" key="1">
    <source>
        <dbReference type="SAM" id="Phobius"/>
    </source>
</evidence>
<name>A0ABU9E9I2_9BACT</name>
<comment type="caution">
    <text evidence="2">The sequence shown here is derived from an EMBL/GenBank/DDBJ whole genome shotgun (WGS) entry which is preliminary data.</text>
</comment>
<dbReference type="RefSeq" id="WP_405286871.1">
    <property type="nucleotide sequence ID" value="NZ_JBBHLI010000005.1"/>
</dbReference>
<sequence>MGPGLLAIASALTSTAVWGYLAWSTAIVQGGEALPPALVAALLFPGIAWAGALAAWRDSPFVTLLTGLIGLVPVGLYFLPAPGALKLIGVAPLVMLVAGVWMVRRMRDEPFVRE</sequence>
<keyword evidence="1" id="KW-0472">Membrane</keyword>
<protein>
    <submittedName>
        <fullName evidence="2">Uncharacterized protein</fullName>
    </submittedName>
</protein>
<feature type="transmembrane region" description="Helical" evidence="1">
    <location>
        <begin position="35"/>
        <end position="54"/>
    </location>
</feature>
<feature type="transmembrane region" description="Helical" evidence="1">
    <location>
        <begin position="85"/>
        <end position="103"/>
    </location>
</feature>
<gene>
    <name evidence="2" type="ORF">WI372_10435</name>
</gene>
<evidence type="ECO:0000313" key="3">
    <source>
        <dbReference type="Proteomes" id="UP001484239"/>
    </source>
</evidence>
<dbReference type="EMBL" id="JBBHLI010000005">
    <property type="protein sequence ID" value="MEK9501393.1"/>
    <property type="molecule type" value="Genomic_DNA"/>
</dbReference>
<feature type="transmembrane region" description="Helical" evidence="1">
    <location>
        <begin position="61"/>
        <end position="79"/>
    </location>
</feature>
<accession>A0ABU9E9I2</accession>